<gene>
    <name evidence="1" type="ORF">ACFPQB_07615</name>
</gene>
<keyword evidence="2" id="KW-1185">Reference proteome</keyword>
<comment type="caution">
    <text evidence="1">The sequence shown here is derived from an EMBL/GenBank/DDBJ whole genome shotgun (WGS) entry which is preliminary data.</text>
</comment>
<dbReference type="RefSeq" id="WP_136436159.1">
    <property type="nucleotide sequence ID" value="NZ_JBHSNS010000002.1"/>
</dbReference>
<organism evidence="1 2">
    <name type="scientific">Nocardioides vastitatis</name>
    <dbReference type="NCBI Taxonomy" id="2568655"/>
    <lineage>
        <taxon>Bacteria</taxon>
        <taxon>Bacillati</taxon>
        <taxon>Actinomycetota</taxon>
        <taxon>Actinomycetes</taxon>
        <taxon>Propionibacteriales</taxon>
        <taxon>Nocardioidaceae</taxon>
        <taxon>Nocardioides</taxon>
    </lineage>
</organism>
<protein>
    <submittedName>
        <fullName evidence="1">Uncharacterized protein</fullName>
    </submittedName>
</protein>
<reference evidence="2" key="1">
    <citation type="journal article" date="2019" name="Int. J. Syst. Evol. Microbiol.">
        <title>The Global Catalogue of Microorganisms (GCM) 10K type strain sequencing project: providing services to taxonomists for standard genome sequencing and annotation.</title>
        <authorList>
            <consortium name="The Broad Institute Genomics Platform"/>
            <consortium name="The Broad Institute Genome Sequencing Center for Infectious Disease"/>
            <person name="Wu L."/>
            <person name="Ma J."/>
        </authorList>
    </citation>
    <scope>NUCLEOTIDE SEQUENCE [LARGE SCALE GENOMIC DNA]</scope>
    <source>
        <strain evidence="2">YIM 94188</strain>
    </source>
</reference>
<accession>A0ABW0ZCS0</accession>
<proteinExistence type="predicted"/>
<sequence length="93" mass="9676">MVDFVPATARWVGALAMFGCRRCFAVALPGVVLVLVSVMQVGGTGASTEFHAIAEHIGKGCLTVQGPGLDLVEQAPYRLGQPRLPAVDSRALG</sequence>
<dbReference type="Proteomes" id="UP001596072">
    <property type="component" value="Unassembled WGS sequence"/>
</dbReference>
<evidence type="ECO:0000313" key="2">
    <source>
        <dbReference type="Proteomes" id="UP001596072"/>
    </source>
</evidence>
<evidence type="ECO:0000313" key="1">
    <source>
        <dbReference type="EMBL" id="MFC5728781.1"/>
    </source>
</evidence>
<name>A0ABW0ZCS0_9ACTN</name>
<dbReference type="EMBL" id="JBHSNS010000002">
    <property type="protein sequence ID" value="MFC5728781.1"/>
    <property type="molecule type" value="Genomic_DNA"/>
</dbReference>